<gene>
    <name evidence="1" type="ORF">BHM03_00026833</name>
</gene>
<dbReference type="AlphaFoldDB" id="A0A445MHD0"/>
<protein>
    <submittedName>
        <fullName evidence="1">Uncharacterized protein</fullName>
    </submittedName>
</protein>
<dbReference type="Proteomes" id="UP000290560">
    <property type="component" value="Unassembled WGS sequence"/>
</dbReference>
<evidence type="ECO:0000313" key="1">
    <source>
        <dbReference type="EMBL" id="RZR73672.1"/>
    </source>
</evidence>
<sequence length="83" mass="9519">MMRMGTHLECVGSLPRVLGAYQDGAREFIERRSRLIERLSGITKKLARSIEKIARNMLGERRRKIIRLIAGIARGCRIARVRS</sequence>
<organism evidence="1">
    <name type="scientific">Ensete ventricosum</name>
    <name type="common">Abyssinian banana</name>
    <name type="synonym">Musa ensete</name>
    <dbReference type="NCBI Taxonomy" id="4639"/>
    <lineage>
        <taxon>Eukaryota</taxon>
        <taxon>Viridiplantae</taxon>
        <taxon>Streptophyta</taxon>
        <taxon>Embryophyta</taxon>
        <taxon>Tracheophyta</taxon>
        <taxon>Spermatophyta</taxon>
        <taxon>Magnoliopsida</taxon>
        <taxon>Liliopsida</taxon>
        <taxon>Zingiberales</taxon>
        <taxon>Musaceae</taxon>
        <taxon>Ensete</taxon>
    </lineage>
</organism>
<reference evidence="1" key="1">
    <citation type="journal article" date="2018" name="Data Brief">
        <title>Genome sequence data from 17 accessions of Ensete ventricosum, a staple food crop for millions in Ethiopia.</title>
        <authorList>
            <person name="Yemataw Z."/>
            <person name="Muzemil S."/>
            <person name="Ambachew D."/>
            <person name="Tripathi L."/>
            <person name="Tesfaye K."/>
            <person name="Chala A."/>
            <person name="Farbos A."/>
            <person name="O'Neill P."/>
            <person name="Moore K."/>
            <person name="Grant M."/>
            <person name="Studholme D.J."/>
        </authorList>
    </citation>
    <scope>NUCLEOTIDE SEQUENCE [LARGE SCALE GENOMIC DNA]</scope>
    <source>
        <tissue evidence="1">Leaf</tissue>
    </source>
</reference>
<dbReference type="EMBL" id="KV875983">
    <property type="protein sequence ID" value="RZR73672.1"/>
    <property type="molecule type" value="Genomic_DNA"/>
</dbReference>
<accession>A0A445MHD0</accession>
<proteinExistence type="predicted"/>
<name>A0A445MHD0_ENSVE</name>